<evidence type="ECO:0000313" key="2">
    <source>
        <dbReference type="EMBL" id="KAH0626785.1"/>
    </source>
</evidence>
<proteinExistence type="predicted"/>
<feature type="compositionally biased region" description="Pro residues" evidence="1">
    <location>
        <begin position="1"/>
        <end position="10"/>
    </location>
</feature>
<protein>
    <submittedName>
        <fullName evidence="2">Uncharacterized protein</fullName>
    </submittedName>
</protein>
<evidence type="ECO:0000313" key="3">
    <source>
        <dbReference type="Proteomes" id="UP000826234"/>
    </source>
</evidence>
<evidence type="ECO:0000256" key="1">
    <source>
        <dbReference type="SAM" id="MobiDB-lite"/>
    </source>
</evidence>
<gene>
    <name evidence="2" type="ORF">JD844_001987</name>
</gene>
<keyword evidence="3" id="KW-1185">Reference proteome</keyword>
<accession>A0ABQ7TAM4</accession>
<name>A0ABQ7TAM4_PHRPL</name>
<comment type="caution">
    <text evidence="2">The sequence shown here is derived from an EMBL/GenBank/DDBJ whole genome shotgun (WGS) entry which is preliminary data.</text>
</comment>
<sequence length="53" mass="6080">MMILQSPPPQMQLTQRKEGHKPIHAISLDHQDGSHWMRSCVGCRGSNLLWITQ</sequence>
<dbReference type="EMBL" id="JAIPUX010000521">
    <property type="protein sequence ID" value="KAH0626785.1"/>
    <property type="molecule type" value="Genomic_DNA"/>
</dbReference>
<organism evidence="2 3">
    <name type="scientific">Phrynosoma platyrhinos</name>
    <name type="common">Desert horned lizard</name>
    <dbReference type="NCBI Taxonomy" id="52577"/>
    <lineage>
        <taxon>Eukaryota</taxon>
        <taxon>Metazoa</taxon>
        <taxon>Chordata</taxon>
        <taxon>Craniata</taxon>
        <taxon>Vertebrata</taxon>
        <taxon>Euteleostomi</taxon>
        <taxon>Lepidosauria</taxon>
        <taxon>Squamata</taxon>
        <taxon>Bifurcata</taxon>
        <taxon>Unidentata</taxon>
        <taxon>Episquamata</taxon>
        <taxon>Toxicofera</taxon>
        <taxon>Iguania</taxon>
        <taxon>Phrynosomatidae</taxon>
        <taxon>Phrynosomatinae</taxon>
        <taxon>Phrynosoma</taxon>
    </lineage>
</organism>
<dbReference type="Proteomes" id="UP000826234">
    <property type="component" value="Unassembled WGS sequence"/>
</dbReference>
<reference evidence="2 3" key="1">
    <citation type="journal article" date="2022" name="Gigascience">
        <title>A chromosome-level genome assembly and annotation of the desert horned lizard, Phrynosoma platyrhinos, provides insight into chromosomal rearrangements among reptiles.</title>
        <authorList>
            <person name="Koochekian N."/>
            <person name="Ascanio A."/>
            <person name="Farleigh K."/>
            <person name="Card D.C."/>
            <person name="Schield D.R."/>
            <person name="Castoe T.A."/>
            <person name="Jezkova T."/>
        </authorList>
    </citation>
    <scope>NUCLEOTIDE SEQUENCE [LARGE SCALE GENOMIC DNA]</scope>
    <source>
        <strain evidence="2">NK-2021</strain>
    </source>
</reference>
<feature type="region of interest" description="Disordered" evidence="1">
    <location>
        <begin position="1"/>
        <end position="20"/>
    </location>
</feature>